<dbReference type="InterPro" id="IPR010376">
    <property type="entry name" value="GBBH-like_N"/>
</dbReference>
<keyword evidence="3 6" id="KW-0067">ATP-binding</keyword>
<keyword evidence="9" id="KW-1185">Reference proteome</keyword>
<evidence type="ECO:0000313" key="8">
    <source>
        <dbReference type="EMBL" id="SIT82111.1"/>
    </source>
</evidence>
<gene>
    <name evidence="8" type="ORF">SAMN05421849_1619</name>
</gene>
<keyword evidence="4 6" id="KW-0408">Iron</keyword>
<evidence type="ECO:0000256" key="6">
    <source>
        <dbReference type="HAMAP-Rule" id="MF_02040"/>
    </source>
</evidence>
<comment type="subunit">
    <text evidence="6">Homodimer.</text>
</comment>
<dbReference type="EMBL" id="FTPS01000001">
    <property type="protein sequence ID" value="SIT82111.1"/>
    <property type="molecule type" value="Genomic_DNA"/>
</dbReference>
<dbReference type="GO" id="GO:0140663">
    <property type="term" value="F:ATP-dependent FeS chaperone activity"/>
    <property type="evidence" value="ECO:0007669"/>
    <property type="project" value="InterPro"/>
</dbReference>
<dbReference type="InterPro" id="IPR019591">
    <property type="entry name" value="Mrp/NBP35_ATP-bd"/>
</dbReference>
<dbReference type="RefSeq" id="WP_076649321.1">
    <property type="nucleotide sequence ID" value="NZ_FTPS01000001.1"/>
</dbReference>
<dbReference type="CDD" id="cd02037">
    <property type="entry name" value="Mrp_NBP35"/>
    <property type="match status" value="1"/>
</dbReference>
<evidence type="ECO:0000256" key="4">
    <source>
        <dbReference type="ARBA" id="ARBA00023004"/>
    </source>
</evidence>
<dbReference type="Proteomes" id="UP000192455">
    <property type="component" value="Unassembled WGS sequence"/>
</dbReference>
<dbReference type="Gene3D" id="3.40.50.300">
    <property type="entry name" value="P-loop containing nucleotide triphosphate hydrolases"/>
    <property type="match status" value="1"/>
</dbReference>
<dbReference type="STRING" id="515897.SAMN05421849_1619"/>
<dbReference type="GO" id="GO:0046872">
    <property type="term" value="F:metal ion binding"/>
    <property type="evidence" value="ECO:0007669"/>
    <property type="project" value="UniProtKB-KW"/>
</dbReference>
<dbReference type="InterPro" id="IPR033756">
    <property type="entry name" value="YlxH/NBP35"/>
</dbReference>
<evidence type="ECO:0000313" key="9">
    <source>
        <dbReference type="Proteomes" id="UP000192455"/>
    </source>
</evidence>
<dbReference type="InterPro" id="IPR027417">
    <property type="entry name" value="P-loop_NTPase"/>
</dbReference>
<keyword evidence="5 6" id="KW-0411">Iron-sulfur</keyword>
<dbReference type="SUPFAM" id="SSF52540">
    <property type="entry name" value="P-loop containing nucleoside triphosphate hydrolases"/>
    <property type="match status" value="1"/>
</dbReference>
<dbReference type="AlphaFoldDB" id="A0A1R3WVN7"/>
<dbReference type="InterPro" id="IPR038492">
    <property type="entry name" value="GBBH-like_N_sf"/>
</dbReference>
<protein>
    <recommendedName>
        <fullName evidence="6">Iron-sulfur cluster carrier protein</fullName>
    </recommendedName>
</protein>
<keyword evidence="2 6" id="KW-0547">Nucleotide-binding</keyword>
<comment type="similarity">
    <text evidence="6">Belongs to the Mrp/NBP35 ATP-binding proteins family.</text>
</comment>
<dbReference type="GO" id="GO:0051539">
    <property type="term" value="F:4 iron, 4 sulfur cluster binding"/>
    <property type="evidence" value="ECO:0007669"/>
    <property type="project" value="TreeGrafter"/>
</dbReference>
<dbReference type="GO" id="GO:0016226">
    <property type="term" value="P:iron-sulfur cluster assembly"/>
    <property type="evidence" value="ECO:0007669"/>
    <property type="project" value="InterPro"/>
</dbReference>
<dbReference type="PANTHER" id="PTHR42961">
    <property type="entry name" value="IRON-SULFUR PROTEIN NUBPL"/>
    <property type="match status" value="1"/>
</dbReference>
<reference evidence="8 9" key="1">
    <citation type="submission" date="2017-01" db="EMBL/GenBank/DDBJ databases">
        <authorList>
            <person name="Mah S.A."/>
            <person name="Swanson W.J."/>
            <person name="Moy G.W."/>
            <person name="Vacquier V.D."/>
        </authorList>
    </citation>
    <scope>NUCLEOTIDE SEQUENCE [LARGE SCALE GENOMIC DNA]</scope>
    <source>
        <strain evidence="8 9">DSM 21219</strain>
    </source>
</reference>
<dbReference type="Pfam" id="PF10609">
    <property type="entry name" value="ParA"/>
    <property type="match status" value="1"/>
</dbReference>
<dbReference type="InterPro" id="IPR044304">
    <property type="entry name" value="NUBPL-like"/>
</dbReference>
<accession>A0A1R3WVN7</accession>
<dbReference type="PANTHER" id="PTHR42961:SF2">
    <property type="entry name" value="IRON-SULFUR PROTEIN NUBPL"/>
    <property type="match status" value="1"/>
</dbReference>
<evidence type="ECO:0000256" key="3">
    <source>
        <dbReference type="ARBA" id="ARBA00022840"/>
    </source>
</evidence>
<name>A0A1R3WVN7_9RHOB</name>
<keyword evidence="6" id="KW-0378">Hydrolase</keyword>
<dbReference type="Gene3D" id="3.30.2020.30">
    <property type="match status" value="1"/>
</dbReference>
<feature type="binding site" evidence="6">
    <location>
        <begin position="28"/>
        <end position="35"/>
    </location>
    <ligand>
        <name>ATP</name>
        <dbReference type="ChEBI" id="CHEBI:30616"/>
    </ligand>
</feature>
<dbReference type="FunFam" id="3.40.50.300:FF:001119">
    <property type="entry name" value="Iron-sulfur cluster carrier protein"/>
    <property type="match status" value="1"/>
</dbReference>
<evidence type="ECO:0000256" key="1">
    <source>
        <dbReference type="ARBA" id="ARBA00022723"/>
    </source>
</evidence>
<proteinExistence type="inferred from homology"/>
<evidence type="ECO:0000256" key="2">
    <source>
        <dbReference type="ARBA" id="ARBA00022741"/>
    </source>
</evidence>
<evidence type="ECO:0000259" key="7">
    <source>
        <dbReference type="Pfam" id="PF06155"/>
    </source>
</evidence>
<keyword evidence="1 6" id="KW-0479">Metal-binding</keyword>
<evidence type="ECO:0000256" key="5">
    <source>
        <dbReference type="ARBA" id="ARBA00023014"/>
    </source>
</evidence>
<organism evidence="8 9">
    <name type="scientific">Pontibaca methylaminivorans</name>
    <dbReference type="NCBI Taxonomy" id="515897"/>
    <lineage>
        <taxon>Bacteria</taxon>
        <taxon>Pseudomonadati</taxon>
        <taxon>Pseudomonadota</taxon>
        <taxon>Alphaproteobacteria</taxon>
        <taxon>Rhodobacterales</taxon>
        <taxon>Roseobacteraceae</taxon>
        <taxon>Pontibaca</taxon>
    </lineage>
</organism>
<dbReference type="GO" id="GO:0016887">
    <property type="term" value="F:ATP hydrolysis activity"/>
    <property type="evidence" value="ECO:0007669"/>
    <property type="project" value="UniProtKB-UniRule"/>
</dbReference>
<dbReference type="GO" id="GO:0005524">
    <property type="term" value="F:ATP binding"/>
    <property type="evidence" value="ECO:0007669"/>
    <property type="project" value="UniProtKB-UniRule"/>
</dbReference>
<dbReference type="HAMAP" id="MF_02040">
    <property type="entry name" value="Mrp_NBP35"/>
    <property type="match status" value="1"/>
</dbReference>
<comment type="function">
    <text evidence="6">Binds and transfers iron-sulfur (Fe-S) clusters to target apoproteins. Can hydrolyze ATP.</text>
</comment>
<dbReference type="Pfam" id="PF06155">
    <property type="entry name" value="GBBH-like_N"/>
    <property type="match status" value="1"/>
</dbReference>
<sequence>MATSKPSQSDTQSSPLASLGRMIAISSGKGGVGKSTVTANLAVMLARQGLKVGLVDADLYGPSIPGMLGLPGNQPPEMTPDHKVIPAEAHGVKVISMGMLTADDRPAIMRGPMVAKYLQMFVTQVNWGELDMLLLDLPPGTGDIQLTLAQAFPLAGAVVVSTPQDVSLKIARRGLRMMEQVKVPILGIIENMSGFTCPGCGEVTHIFHHGGGRKIAENLGVPFLGAIPLDPAIVDSGDSGRPVIEIAPNSPAAEAYRSIAEMLSGGVENAGGIAIPFDWDIASGKGKPDPATHGAAERPMALDYDPTGLTIHWSDGQSQTIDPRELRLACHCAACRDELSGKRLVDPKLVPLDVAPTRIWSVGNYAIGVAFSDRHNSSIYTWPALRELDSVEAEDV</sequence>
<feature type="domain" description="Gamma-butyrobetaine hydroxylase-like N-terminal" evidence="7">
    <location>
        <begin position="304"/>
        <end position="386"/>
    </location>
</feature>